<protein>
    <submittedName>
        <fullName evidence="2">Uncharacterized protein</fullName>
    </submittedName>
</protein>
<reference evidence="2" key="1">
    <citation type="submission" date="2022-11" db="UniProtKB">
        <authorList>
            <consortium name="WormBaseParasite"/>
        </authorList>
    </citation>
    <scope>IDENTIFICATION</scope>
</reference>
<evidence type="ECO:0000313" key="2">
    <source>
        <dbReference type="WBParaSite" id="PSAMB.scaffold1572size29857.g13807.t1"/>
    </source>
</evidence>
<evidence type="ECO:0000313" key="1">
    <source>
        <dbReference type="Proteomes" id="UP000887566"/>
    </source>
</evidence>
<dbReference type="InterPro" id="IPR043502">
    <property type="entry name" value="DNA/RNA_pol_sf"/>
</dbReference>
<sequence>MKCKVLPPRKLLHPVLPYKTAGKLLFPLCKSCCKEQNQESCNHSEEEKSFWGTWCTNGIDKALQLGYEVLKIVEVWHYEEWSTYNGKDDNTGLFTKYVNRFLKIKVEASGWPSWVNTNEDREKYIENYKKREGITLDNRRG</sequence>
<organism evidence="1 2">
    <name type="scientific">Plectus sambesii</name>
    <dbReference type="NCBI Taxonomy" id="2011161"/>
    <lineage>
        <taxon>Eukaryota</taxon>
        <taxon>Metazoa</taxon>
        <taxon>Ecdysozoa</taxon>
        <taxon>Nematoda</taxon>
        <taxon>Chromadorea</taxon>
        <taxon>Plectida</taxon>
        <taxon>Plectina</taxon>
        <taxon>Plectoidea</taxon>
        <taxon>Plectidae</taxon>
        <taxon>Plectus</taxon>
    </lineage>
</organism>
<dbReference type="Proteomes" id="UP000887566">
    <property type="component" value="Unplaced"/>
</dbReference>
<keyword evidence="1" id="KW-1185">Reference proteome</keyword>
<name>A0A914V8J6_9BILA</name>
<dbReference type="PANTHER" id="PTHR33568:SF3">
    <property type="entry name" value="DNA-DIRECTED DNA POLYMERASE"/>
    <property type="match status" value="1"/>
</dbReference>
<dbReference type="PANTHER" id="PTHR33568">
    <property type="entry name" value="DNA POLYMERASE"/>
    <property type="match status" value="1"/>
</dbReference>
<dbReference type="AlphaFoldDB" id="A0A914V8J6"/>
<dbReference type="SUPFAM" id="SSF56672">
    <property type="entry name" value="DNA/RNA polymerases"/>
    <property type="match status" value="1"/>
</dbReference>
<accession>A0A914V8J6</accession>
<dbReference type="WBParaSite" id="PSAMB.scaffold1572size29857.g13807.t1">
    <property type="protein sequence ID" value="PSAMB.scaffold1572size29857.g13807.t1"/>
    <property type="gene ID" value="PSAMB.scaffold1572size29857.g13807"/>
</dbReference>
<proteinExistence type="predicted"/>